<keyword evidence="5 6" id="KW-0067">ATP-binding</keyword>
<dbReference type="AlphaFoldDB" id="A0A2P4R599"/>
<dbReference type="InterPro" id="IPR043129">
    <property type="entry name" value="ATPase_NBD"/>
</dbReference>
<dbReference type="Gene3D" id="3.30.420.40">
    <property type="match status" value="2"/>
</dbReference>
<keyword evidence="6" id="KW-0963">Cytoplasm</keyword>
<comment type="caution">
    <text evidence="8">The sequence shown here is derived from an EMBL/GenBank/DDBJ whole genome shotgun (WGS) entry which is preliminary data.</text>
</comment>
<dbReference type="PROSITE" id="PS01075">
    <property type="entry name" value="ACETATE_KINASE_1"/>
    <property type="match status" value="1"/>
</dbReference>
<reference evidence="8" key="1">
    <citation type="submission" date="2018-01" db="EMBL/GenBank/DDBJ databases">
        <title>Genome sequnecing of Lactobacillus formosensis KACC 18721.</title>
        <authorList>
            <person name="Kim S.-J."/>
            <person name="Heo J."/>
        </authorList>
    </citation>
    <scope>NUCLEOTIDE SEQUENCE</scope>
    <source>
        <strain evidence="8">KACC 18721</strain>
    </source>
</reference>
<dbReference type="HAMAP" id="MF_00020">
    <property type="entry name" value="Acetate_kinase"/>
    <property type="match status" value="1"/>
</dbReference>
<dbReference type="NCBIfam" id="TIGR00016">
    <property type="entry name" value="ackA"/>
    <property type="match status" value="1"/>
</dbReference>
<evidence type="ECO:0000313" key="8">
    <source>
        <dbReference type="EMBL" id="POH36448.1"/>
    </source>
</evidence>
<feature type="active site" description="Proton donor/acceptor" evidence="6">
    <location>
        <position position="145"/>
    </location>
</feature>
<feature type="binding site" evidence="6">
    <location>
        <position position="7"/>
    </location>
    <ligand>
        <name>Mg(2+)</name>
        <dbReference type="ChEBI" id="CHEBI:18420"/>
    </ligand>
</feature>
<dbReference type="PIRSF" id="PIRSF000722">
    <property type="entry name" value="Acetate_prop_kin"/>
    <property type="match status" value="1"/>
</dbReference>
<evidence type="ECO:0000256" key="3">
    <source>
        <dbReference type="ARBA" id="ARBA00022741"/>
    </source>
</evidence>
<comment type="pathway">
    <text evidence="6">Metabolic intermediate biosynthesis; acetyl-CoA biosynthesis; acetyl-CoA from acetate: step 1/2.</text>
</comment>
<gene>
    <name evidence="6" type="primary">ackA</name>
    <name evidence="8" type="ORF">C2R26_08095</name>
</gene>
<comment type="function">
    <text evidence="6">Catalyzes the formation of acetyl phosphate from acetate and ATP. Can also catalyze the reverse reaction.</text>
</comment>
<dbReference type="CDD" id="cd24010">
    <property type="entry name" value="ASKHA_NBD_AcK_PK"/>
    <property type="match status" value="1"/>
</dbReference>
<dbReference type="GO" id="GO:0006085">
    <property type="term" value="P:acetyl-CoA biosynthetic process"/>
    <property type="evidence" value="ECO:0007669"/>
    <property type="project" value="UniProtKB-UniRule"/>
</dbReference>
<feature type="binding site" evidence="6">
    <location>
        <begin position="205"/>
        <end position="209"/>
    </location>
    <ligand>
        <name>ATP</name>
        <dbReference type="ChEBI" id="CHEBI:30616"/>
    </ligand>
</feature>
<evidence type="ECO:0000256" key="2">
    <source>
        <dbReference type="ARBA" id="ARBA00022679"/>
    </source>
</evidence>
<comment type="cofactor">
    <cofactor evidence="6">
        <name>Mg(2+)</name>
        <dbReference type="ChEBI" id="CHEBI:18420"/>
    </cofactor>
    <cofactor evidence="6">
        <name>Mn(2+)</name>
        <dbReference type="ChEBI" id="CHEBI:29035"/>
    </cofactor>
    <text evidence="6">Mg(2+). Can also accept Mn(2+).</text>
</comment>
<keyword evidence="3 6" id="KW-0547">Nucleotide-binding</keyword>
<evidence type="ECO:0000256" key="5">
    <source>
        <dbReference type="ARBA" id="ARBA00022840"/>
    </source>
</evidence>
<dbReference type="GO" id="GO:0006083">
    <property type="term" value="P:acetate metabolic process"/>
    <property type="evidence" value="ECO:0007669"/>
    <property type="project" value="TreeGrafter"/>
</dbReference>
<keyword evidence="2 6" id="KW-0808">Transferase</keyword>
<comment type="subunit">
    <text evidence="6">Homodimer.</text>
</comment>
<evidence type="ECO:0000256" key="1">
    <source>
        <dbReference type="ARBA" id="ARBA00008748"/>
    </source>
</evidence>
<dbReference type="PANTHER" id="PTHR21060:SF15">
    <property type="entry name" value="ACETATE KINASE-RELATED"/>
    <property type="match status" value="1"/>
</dbReference>
<evidence type="ECO:0000256" key="7">
    <source>
        <dbReference type="RuleBase" id="RU003835"/>
    </source>
</evidence>
<feature type="binding site" evidence="6">
    <location>
        <position position="381"/>
    </location>
    <ligand>
        <name>Mg(2+)</name>
        <dbReference type="ChEBI" id="CHEBI:18420"/>
    </ligand>
</feature>
<dbReference type="InterPro" id="IPR000890">
    <property type="entry name" value="Aliphatic_acid_kin_short-chain"/>
</dbReference>
<name>A0A2P4R599_9LACO</name>
<comment type="similarity">
    <text evidence="1 6 7">Belongs to the acetokinase family.</text>
</comment>
<dbReference type="GO" id="GO:0005737">
    <property type="term" value="C:cytoplasm"/>
    <property type="evidence" value="ECO:0007669"/>
    <property type="project" value="UniProtKB-SubCell"/>
</dbReference>
<evidence type="ECO:0000256" key="6">
    <source>
        <dbReference type="HAMAP-Rule" id="MF_00020"/>
    </source>
</evidence>
<dbReference type="InterPro" id="IPR004372">
    <property type="entry name" value="Ac/propionate_kinase"/>
</dbReference>
<feature type="site" description="Transition state stabilizer" evidence="6">
    <location>
        <position position="238"/>
    </location>
</feature>
<keyword evidence="4 6" id="KW-0418">Kinase</keyword>
<dbReference type="PROSITE" id="PS01076">
    <property type="entry name" value="ACETATE_KINASE_2"/>
    <property type="match status" value="1"/>
</dbReference>
<feature type="binding site" evidence="6">
    <location>
        <begin position="281"/>
        <end position="283"/>
    </location>
    <ligand>
        <name>ATP</name>
        <dbReference type="ChEBI" id="CHEBI:30616"/>
    </ligand>
</feature>
<comment type="catalytic activity">
    <reaction evidence="6">
        <text>acetate + ATP = acetyl phosphate + ADP</text>
        <dbReference type="Rhea" id="RHEA:11352"/>
        <dbReference type="ChEBI" id="CHEBI:22191"/>
        <dbReference type="ChEBI" id="CHEBI:30089"/>
        <dbReference type="ChEBI" id="CHEBI:30616"/>
        <dbReference type="ChEBI" id="CHEBI:456216"/>
        <dbReference type="EC" id="2.7.2.1"/>
    </reaction>
</comment>
<dbReference type="PRINTS" id="PR00471">
    <property type="entry name" value="ACETATEKNASE"/>
</dbReference>
<keyword evidence="6" id="KW-0460">Magnesium</keyword>
<feature type="binding site" evidence="6">
    <location>
        <position position="88"/>
    </location>
    <ligand>
        <name>substrate</name>
    </ligand>
</feature>
<dbReference type="EC" id="2.7.2.1" evidence="6"/>
<feature type="site" description="Transition state stabilizer" evidence="6">
    <location>
        <position position="177"/>
    </location>
</feature>
<dbReference type="GO" id="GO:0008776">
    <property type="term" value="F:acetate kinase activity"/>
    <property type="evidence" value="ECO:0007669"/>
    <property type="project" value="UniProtKB-UniRule"/>
</dbReference>
<evidence type="ECO:0000256" key="4">
    <source>
        <dbReference type="ARBA" id="ARBA00022777"/>
    </source>
</evidence>
<dbReference type="InterPro" id="IPR023865">
    <property type="entry name" value="Aliphatic_acid_kinase_CS"/>
</dbReference>
<protein>
    <recommendedName>
        <fullName evidence="6">Acetate kinase</fullName>
        <ecNumber evidence="6">2.7.2.1</ecNumber>
    </recommendedName>
    <alternativeName>
        <fullName evidence="6">Acetokinase</fullName>
    </alternativeName>
</protein>
<dbReference type="PANTHER" id="PTHR21060">
    <property type="entry name" value="ACETATE KINASE"/>
    <property type="match status" value="1"/>
</dbReference>
<sequence length="401" mass="44762">MKIMAINAGSSTLKWKLFEMPEKITIASGMIDRLGSPKAVFKLKYNDKKIEREQAIKSNDVAVLSILDALKDMKIIEKFEDIVAFGHRVVAGGEVFKKSEIVTESNLRKIEALSEYAPLHNKIEAYYIDVFKKLVPRAIQVAVFDTSFFVDMPKVNYIYSIDLEDYKKYHVRRYGAHGTSHRYIAQRLDKIVDGGIKDKNVIVLHLGSGASISAIKNGKAFDISMGFTPLAGIMMSSRSGDIDFSILPYLMRKLGITDISEMIDILNNKSGLLGISGVSADMRDIEADEDTNQRAKLALEMYRNRIIKFIGSYIAEMGGVDVIAFTAGVGENSAEVREDILSGLEFMGLKINHENNQVRGKEIKITTDDSKIAAYTIPTNEELMIAQDTYGFAKLIEEVKN</sequence>
<feature type="binding site" evidence="6">
    <location>
        <position position="14"/>
    </location>
    <ligand>
        <name>ATP</name>
        <dbReference type="ChEBI" id="CHEBI:30616"/>
    </ligand>
</feature>
<feature type="binding site" evidence="6">
    <location>
        <begin position="328"/>
        <end position="332"/>
    </location>
    <ligand>
        <name>ATP</name>
        <dbReference type="ChEBI" id="CHEBI:30616"/>
    </ligand>
</feature>
<proteinExistence type="inferred from homology"/>
<dbReference type="GO" id="GO:0005524">
    <property type="term" value="F:ATP binding"/>
    <property type="evidence" value="ECO:0007669"/>
    <property type="project" value="UniProtKB-KW"/>
</dbReference>
<dbReference type="Pfam" id="PF00871">
    <property type="entry name" value="Acetate_kinase"/>
    <property type="match status" value="1"/>
</dbReference>
<accession>A0A2P4R599</accession>
<organism evidence="8">
    <name type="scientific">Companilactobacillus formosensis</name>
    <dbReference type="NCBI Taxonomy" id="1617889"/>
    <lineage>
        <taxon>Bacteria</taxon>
        <taxon>Bacillati</taxon>
        <taxon>Bacillota</taxon>
        <taxon>Bacilli</taxon>
        <taxon>Lactobacillales</taxon>
        <taxon>Lactobacillaceae</taxon>
        <taxon>Companilactobacillus</taxon>
    </lineage>
</organism>
<dbReference type="SUPFAM" id="SSF53067">
    <property type="entry name" value="Actin-like ATPase domain"/>
    <property type="match status" value="2"/>
</dbReference>
<comment type="subcellular location">
    <subcellularLocation>
        <location evidence="6">Cytoplasm</location>
    </subcellularLocation>
</comment>
<dbReference type="UniPathway" id="UPA00340">
    <property type="reaction ID" value="UER00458"/>
</dbReference>
<dbReference type="GO" id="GO:0000287">
    <property type="term" value="F:magnesium ion binding"/>
    <property type="evidence" value="ECO:0007669"/>
    <property type="project" value="UniProtKB-UniRule"/>
</dbReference>
<keyword evidence="6" id="KW-0479">Metal-binding</keyword>
<dbReference type="EMBL" id="PPWZ01000056">
    <property type="protein sequence ID" value="POH36448.1"/>
    <property type="molecule type" value="Genomic_DNA"/>
</dbReference>